<name>A0A9Q3JPD9_9BASI</name>
<dbReference type="GO" id="GO:0003824">
    <property type="term" value="F:catalytic activity"/>
    <property type="evidence" value="ECO:0007669"/>
    <property type="project" value="UniProtKB-KW"/>
</dbReference>
<evidence type="ECO:0000313" key="3">
    <source>
        <dbReference type="EMBL" id="MBW0565314.1"/>
    </source>
</evidence>
<evidence type="ECO:0000259" key="2">
    <source>
        <dbReference type="Pfam" id="PF17919"/>
    </source>
</evidence>
<proteinExistence type="predicted"/>
<evidence type="ECO:0000256" key="1">
    <source>
        <dbReference type="ARBA" id="ARBA00023268"/>
    </source>
</evidence>
<sequence length="151" mass="17265">MKTSLKKCHSGLKELKELGHVVSGLSLGIDKNKASAMLLKPRPQNKKDIQSILGFELYYRQYIRDFASIERPFYKLCDKDKVFEMTVDRVKAFESLRQALTTATLLLIPDFMLPFKIYIYASGDGLGASLHQVQLTNDKLWKDPYVSYPGK</sequence>
<dbReference type="FunFam" id="3.30.70.270:FF:000020">
    <property type="entry name" value="Transposon Tf2-6 polyprotein-like Protein"/>
    <property type="match status" value="1"/>
</dbReference>
<comment type="caution">
    <text evidence="3">The sequence shown here is derived from an EMBL/GenBank/DDBJ whole genome shotgun (WGS) entry which is preliminary data.</text>
</comment>
<dbReference type="SUPFAM" id="SSF56672">
    <property type="entry name" value="DNA/RNA polymerases"/>
    <property type="match status" value="1"/>
</dbReference>
<accession>A0A9Q3JPD9</accession>
<dbReference type="PANTHER" id="PTHR37984:SF5">
    <property type="entry name" value="PROTEIN NYNRIN-LIKE"/>
    <property type="match status" value="1"/>
</dbReference>
<gene>
    <name evidence="3" type="ORF">O181_105029</name>
</gene>
<keyword evidence="1" id="KW-0511">Multifunctional enzyme</keyword>
<dbReference type="Proteomes" id="UP000765509">
    <property type="component" value="Unassembled WGS sequence"/>
</dbReference>
<dbReference type="OrthoDB" id="2662456at2759"/>
<reference evidence="3" key="1">
    <citation type="submission" date="2021-03" db="EMBL/GenBank/DDBJ databases">
        <title>Draft genome sequence of rust myrtle Austropuccinia psidii MF-1, a brazilian biotype.</title>
        <authorList>
            <person name="Quecine M.C."/>
            <person name="Pachon D.M.R."/>
            <person name="Bonatelli M.L."/>
            <person name="Correr F.H."/>
            <person name="Franceschini L.M."/>
            <person name="Leite T.F."/>
            <person name="Margarido G.R.A."/>
            <person name="Almeida C.A."/>
            <person name="Ferrarezi J.A."/>
            <person name="Labate C.A."/>
        </authorList>
    </citation>
    <scope>NUCLEOTIDE SEQUENCE</scope>
    <source>
        <strain evidence="3">MF-1</strain>
    </source>
</reference>
<dbReference type="InterPro" id="IPR050951">
    <property type="entry name" value="Retrovirus_Pol_polyprotein"/>
</dbReference>
<keyword evidence="4" id="KW-1185">Reference proteome</keyword>
<dbReference type="PANTHER" id="PTHR37984">
    <property type="entry name" value="PROTEIN CBG26694"/>
    <property type="match status" value="1"/>
</dbReference>
<dbReference type="Gene3D" id="3.30.70.270">
    <property type="match status" value="1"/>
</dbReference>
<dbReference type="AlphaFoldDB" id="A0A9Q3JPD9"/>
<evidence type="ECO:0000313" key="4">
    <source>
        <dbReference type="Proteomes" id="UP000765509"/>
    </source>
</evidence>
<organism evidence="3 4">
    <name type="scientific">Austropuccinia psidii MF-1</name>
    <dbReference type="NCBI Taxonomy" id="1389203"/>
    <lineage>
        <taxon>Eukaryota</taxon>
        <taxon>Fungi</taxon>
        <taxon>Dikarya</taxon>
        <taxon>Basidiomycota</taxon>
        <taxon>Pucciniomycotina</taxon>
        <taxon>Pucciniomycetes</taxon>
        <taxon>Pucciniales</taxon>
        <taxon>Sphaerophragmiaceae</taxon>
        <taxon>Austropuccinia</taxon>
    </lineage>
</organism>
<dbReference type="Pfam" id="PF17919">
    <property type="entry name" value="RT_RNaseH_2"/>
    <property type="match status" value="1"/>
</dbReference>
<dbReference type="EMBL" id="AVOT02077217">
    <property type="protein sequence ID" value="MBW0565314.1"/>
    <property type="molecule type" value="Genomic_DNA"/>
</dbReference>
<protein>
    <recommendedName>
        <fullName evidence="2">Reverse transcriptase/retrotransposon-derived protein RNase H-like domain-containing protein</fullName>
    </recommendedName>
</protein>
<dbReference type="InterPro" id="IPR043128">
    <property type="entry name" value="Rev_trsase/Diguanyl_cyclase"/>
</dbReference>
<dbReference type="InterPro" id="IPR043502">
    <property type="entry name" value="DNA/RNA_pol_sf"/>
</dbReference>
<dbReference type="InterPro" id="IPR041577">
    <property type="entry name" value="RT_RNaseH_2"/>
</dbReference>
<feature type="domain" description="Reverse transcriptase/retrotransposon-derived protein RNase H-like" evidence="2">
    <location>
        <begin position="88"/>
        <end position="135"/>
    </location>
</feature>